<dbReference type="GO" id="GO:0008757">
    <property type="term" value="F:S-adenosylmethionine-dependent methyltransferase activity"/>
    <property type="evidence" value="ECO:0007669"/>
    <property type="project" value="InterPro"/>
</dbReference>
<gene>
    <name evidence="4" type="ORF">SAMN05216522_104103</name>
</gene>
<dbReference type="Pfam" id="PF08241">
    <property type="entry name" value="Methyltransf_11"/>
    <property type="match status" value="1"/>
</dbReference>
<evidence type="ECO:0000256" key="1">
    <source>
        <dbReference type="ARBA" id="ARBA00022603"/>
    </source>
</evidence>
<dbReference type="STRING" id="988801.SAMN05216522_104103"/>
<dbReference type="RefSeq" id="WP_092674489.1">
    <property type="nucleotide sequence ID" value="NZ_FOGC01000004.1"/>
</dbReference>
<name>A0A1H9H747_9GAMM</name>
<dbReference type="GO" id="GO:0032259">
    <property type="term" value="P:methylation"/>
    <property type="evidence" value="ECO:0007669"/>
    <property type="project" value="UniProtKB-KW"/>
</dbReference>
<reference evidence="5" key="1">
    <citation type="submission" date="2016-10" db="EMBL/GenBank/DDBJ databases">
        <authorList>
            <person name="Varghese N."/>
            <person name="Submissions S."/>
        </authorList>
    </citation>
    <scope>NUCLEOTIDE SEQUENCE [LARGE SCALE GENOMIC DNA]</scope>
    <source>
        <strain evidence="5">8N4</strain>
    </source>
</reference>
<dbReference type="PANTHER" id="PTHR13090:SF1">
    <property type="entry name" value="ARGININE-HYDROXYLASE NDUFAF5, MITOCHONDRIAL"/>
    <property type="match status" value="1"/>
</dbReference>
<dbReference type="SUPFAM" id="SSF53335">
    <property type="entry name" value="S-adenosyl-L-methionine-dependent methyltransferases"/>
    <property type="match status" value="1"/>
</dbReference>
<dbReference type="InterPro" id="IPR029063">
    <property type="entry name" value="SAM-dependent_MTases_sf"/>
</dbReference>
<dbReference type="CDD" id="cd02440">
    <property type="entry name" value="AdoMet_MTases"/>
    <property type="match status" value="1"/>
</dbReference>
<dbReference type="Gene3D" id="3.40.50.150">
    <property type="entry name" value="Vaccinia Virus protein VP39"/>
    <property type="match status" value="1"/>
</dbReference>
<dbReference type="InterPro" id="IPR013216">
    <property type="entry name" value="Methyltransf_11"/>
</dbReference>
<accession>A0A1H9H747</accession>
<keyword evidence="2 4" id="KW-0808">Transferase</keyword>
<dbReference type="Proteomes" id="UP000242515">
    <property type="component" value="Unassembled WGS sequence"/>
</dbReference>
<evidence type="ECO:0000259" key="3">
    <source>
        <dbReference type="Pfam" id="PF08241"/>
    </source>
</evidence>
<keyword evidence="1 4" id="KW-0489">Methyltransferase</keyword>
<evidence type="ECO:0000313" key="4">
    <source>
        <dbReference type="EMBL" id="SEQ58113.1"/>
    </source>
</evidence>
<dbReference type="AlphaFoldDB" id="A0A1H9H747"/>
<keyword evidence="5" id="KW-1185">Reference proteome</keyword>
<proteinExistence type="predicted"/>
<protein>
    <submittedName>
        <fullName evidence="4">Malonyl-CoA O-methyltransferase</fullName>
    </submittedName>
</protein>
<evidence type="ECO:0000256" key="2">
    <source>
        <dbReference type="ARBA" id="ARBA00022679"/>
    </source>
</evidence>
<evidence type="ECO:0000313" key="5">
    <source>
        <dbReference type="Proteomes" id="UP000242515"/>
    </source>
</evidence>
<dbReference type="OrthoDB" id="9760689at2"/>
<feature type="domain" description="Methyltransferase type 11" evidence="3">
    <location>
        <begin position="52"/>
        <end position="142"/>
    </location>
</feature>
<dbReference type="PANTHER" id="PTHR13090">
    <property type="entry name" value="ARGININE-HYDROXYLASE NDUFAF5, MITOCHONDRIAL"/>
    <property type="match status" value="1"/>
</dbReference>
<organism evidence="4 5">
    <name type="scientific">Rosenbergiella nectarea</name>
    <dbReference type="NCBI Taxonomy" id="988801"/>
    <lineage>
        <taxon>Bacteria</taxon>
        <taxon>Pseudomonadati</taxon>
        <taxon>Pseudomonadota</taxon>
        <taxon>Gammaproteobacteria</taxon>
        <taxon>Enterobacterales</taxon>
        <taxon>Erwiniaceae</taxon>
        <taxon>Rosenbergiella</taxon>
    </lineage>
</organism>
<dbReference type="EMBL" id="FOGC01000004">
    <property type="protein sequence ID" value="SEQ58113.1"/>
    <property type="molecule type" value="Genomic_DNA"/>
</dbReference>
<dbReference type="InterPro" id="IPR050602">
    <property type="entry name" value="Malonyl-ACP_OMT"/>
</dbReference>
<sequence>MPSNTVSQIDKKALAQAFSRAAKQYDHFAAFQRTVGEQLMAHCDWHKPGVVVDAGAGSGWFSRYFREQGHCVTAFDLSSGMLQHAAQQHSADYYVRGDLEAFPFHPQSIDYLWSNLALQWCSDFHHTVQQFQRSLTSHGKLAVSTLAAGSLPEIEQVWQRMGRSAPINRWSSAESLLSTAESLGLTAWQAPVVCHFPSPLDALWSLKGIGASHLHAGRQSGLGGREFFHQLADHWPRDEHGFRLTYQIVFGVTR</sequence>